<dbReference type="EMBL" id="CM007898">
    <property type="protein sequence ID" value="OTG15706.1"/>
    <property type="molecule type" value="Genomic_DNA"/>
</dbReference>
<proteinExistence type="predicted"/>
<protein>
    <submittedName>
        <fullName evidence="2">Stress-induced protein KIN1/KIN2</fullName>
    </submittedName>
</protein>
<evidence type="ECO:0000313" key="2">
    <source>
        <dbReference type="EMBL" id="KAF5791864.1"/>
    </source>
</evidence>
<reference evidence="2" key="3">
    <citation type="submission" date="2020-06" db="EMBL/GenBank/DDBJ databases">
        <title>Helianthus annuus Genome sequencing and assembly Release 2.</title>
        <authorList>
            <person name="Gouzy J."/>
            <person name="Langlade N."/>
            <person name="Munos S."/>
        </authorList>
    </citation>
    <scope>NUCLEOTIDE SEQUENCE</scope>
    <source>
        <tissue evidence="2">Leaves</tissue>
    </source>
</reference>
<dbReference type="AlphaFoldDB" id="A0A251TYQ1"/>
<keyword evidence="4" id="KW-1185">Reference proteome</keyword>
<accession>A0A251TYQ1</accession>
<evidence type="ECO:0000313" key="4">
    <source>
        <dbReference type="Proteomes" id="UP000215914"/>
    </source>
</evidence>
<organism evidence="3 4">
    <name type="scientific">Helianthus annuus</name>
    <name type="common">Common sunflower</name>
    <dbReference type="NCBI Taxonomy" id="4232"/>
    <lineage>
        <taxon>Eukaryota</taxon>
        <taxon>Viridiplantae</taxon>
        <taxon>Streptophyta</taxon>
        <taxon>Embryophyta</taxon>
        <taxon>Tracheophyta</taxon>
        <taxon>Spermatophyta</taxon>
        <taxon>Magnoliopsida</taxon>
        <taxon>eudicotyledons</taxon>
        <taxon>Gunneridae</taxon>
        <taxon>Pentapetalae</taxon>
        <taxon>asterids</taxon>
        <taxon>campanulids</taxon>
        <taxon>Asterales</taxon>
        <taxon>Asteraceae</taxon>
        <taxon>Asteroideae</taxon>
        <taxon>Heliantheae alliance</taxon>
        <taxon>Heliantheae</taxon>
        <taxon>Helianthus</taxon>
    </lineage>
</organism>
<reference evidence="2 4" key="1">
    <citation type="journal article" date="2017" name="Nature">
        <title>The sunflower genome provides insights into oil metabolism, flowering and Asterid evolution.</title>
        <authorList>
            <person name="Badouin H."/>
            <person name="Gouzy J."/>
            <person name="Grassa C.J."/>
            <person name="Murat F."/>
            <person name="Staton S.E."/>
            <person name="Cottret L."/>
            <person name="Lelandais-Briere C."/>
            <person name="Owens G.L."/>
            <person name="Carrere S."/>
            <person name="Mayjonade B."/>
            <person name="Legrand L."/>
            <person name="Gill N."/>
            <person name="Kane N.C."/>
            <person name="Bowers J.E."/>
            <person name="Hubner S."/>
            <person name="Bellec A."/>
            <person name="Berard A."/>
            <person name="Berges H."/>
            <person name="Blanchet N."/>
            <person name="Boniface M.C."/>
            <person name="Brunel D."/>
            <person name="Catrice O."/>
            <person name="Chaidir N."/>
            <person name="Claudel C."/>
            <person name="Donnadieu C."/>
            <person name="Faraut T."/>
            <person name="Fievet G."/>
            <person name="Helmstetter N."/>
            <person name="King M."/>
            <person name="Knapp S.J."/>
            <person name="Lai Z."/>
            <person name="Le Paslier M.C."/>
            <person name="Lippi Y."/>
            <person name="Lorenzon L."/>
            <person name="Mandel J.R."/>
            <person name="Marage G."/>
            <person name="Marchand G."/>
            <person name="Marquand E."/>
            <person name="Bret-Mestries E."/>
            <person name="Morien E."/>
            <person name="Nambeesan S."/>
            <person name="Nguyen T."/>
            <person name="Pegot-Espagnet P."/>
            <person name="Pouilly N."/>
            <person name="Raftis F."/>
            <person name="Sallet E."/>
            <person name="Schiex T."/>
            <person name="Thomas J."/>
            <person name="Vandecasteele C."/>
            <person name="Vares D."/>
            <person name="Vear F."/>
            <person name="Vautrin S."/>
            <person name="Crespi M."/>
            <person name="Mangin B."/>
            <person name="Burke J.M."/>
            <person name="Salse J."/>
            <person name="Munos S."/>
            <person name="Vincourt P."/>
            <person name="Rieseberg L.H."/>
            <person name="Langlade N.B."/>
        </authorList>
    </citation>
    <scope>NUCLEOTIDE SEQUENCE [LARGE SCALE GENOMIC DNA]</scope>
    <source>
        <strain evidence="4">cv. SF193</strain>
        <tissue evidence="2">Leaves</tissue>
    </source>
</reference>
<dbReference type="Gramene" id="mRNA:HanXRQr2_Chr09g0399661">
    <property type="protein sequence ID" value="mRNA:HanXRQr2_Chr09g0399661"/>
    <property type="gene ID" value="HanXRQr2_Chr09g0399661"/>
</dbReference>
<feature type="compositionally biased region" description="Polar residues" evidence="1">
    <location>
        <begin position="82"/>
        <end position="91"/>
    </location>
</feature>
<dbReference type="PANTHER" id="PTHR34191:SF23">
    <property type="entry name" value="ABA-INDUCIBLE PROTEIN-LIKE"/>
    <property type="match status" value="1"/>
</dbReference>
<gene>
    <name evidence="3" type="ORF">HannXRQ_Chr09g0263341</name>
    <name evidence="2" type="ORF">HanXRQr2_Chr09g0399661</name>
</gene>
<dbReference type="Proteomes" id="UP000215914">
    <property type="component" value="Chromosome 9"/>
</dbReference>
<name>A0A251TYQ1_HELAN</name>
<dbReference type="PANTHER" id="PTHR34191">
    <property type="entry name" value="LATE EMBRYOGENESIS ABUNDANT PROTEIN (LEA) FAMILY PROTEIN"/>
    <property type="match status" value="1"/>
</dbReference>
<dbReference type="InParanoid" id="A0A251TYQ1"/>
<dbReference type="EMBL" id="MNCJ02000324">
    <property type="protein sequence ID" value="KAF5791864.1"/>
    <property type="molecule type" value="Genomic_DNA"/>
</dbReference>
<feature type="compositionally biased region" description="Low complexity" evidence="1">
    <location>
        <begin position="92"/>
        <end position="107"/>
    </location>
</feature>
<reference evidence="3" key="2">
    <citation type="submission" date="2017-02" db="EMBL/GenBank/DDBJ databases">
        <title>Sunflower complete genome.</title>
        <authorList>
            <person name="Langlade N."/>
            <person name="Munos S."/>
        </authorList>
    </citation>
    <scope>NUCLEOTIDE SEQUENCE [LARGE SCALE GENOMIC DNA]</scope>
    <source>
        <tissue evidence="3">Leaves</tissue>
    </source>
</reference>
<evidence type="ECO:0000256" key="1">
    <source>
        <dbReference type="SAM" id="MobiDB-lite"/>
    </source>
</evidence>
<dbReference type="OMA" id="PSHEKMN"/>
<feature type="region of interest" description="Disordered" evidence="1">
    <location>
        <begin position="71"/>
        <end position="117"/>
    </location>
</feature>
<dbReference type="InterPro" id="IPR039624">
    <property type="entry name" value="LEA1/2/D7/KIN2"/>
</dbReference>
<sequence length="117" mass="13330">MEFLSVYFILKTPYKYDTLHSNFSLTQSHSSWVRFLCVYINKHQYRPSHEKMNNQQSASYKAGQIEAQAEEKGNQMMDKASNAAQSAKESVQQAGQQMQEKAQQATEAVKDATGMNK</sequence>
<evidence type="ECO:0000313" key="3">
    <source>
        <dbReference type="EMBL" id="OTG15706.1"/>
    </source>
</evidence>